<feature type="compositionally biased region" description="Low complexity" evidence="2">
    <location>
        <begin position="880"/>
        <end position="909"/>
    </location>
</feature>
<dbReference type="Gene3D" id="2.40.70.10">
    <property type="entry name" value="Acid Proteases"/>
    <property type="match status" value="1"/>
</dbReference>
<accession>A0ABY7DE96</accession>
<reference evidence="4" key="1">
    <citation type="submission" date="2022-11" db="EMBL/GenBank/DDBJ databases">
        <title>Centuries of genome instability and evolution in soft-shell clam transmissible cancer (bioRxiv).</title>
        <authorList>
            <person name="Hart S.F.M."/>
            <person name="Yonemitsu M.A."/>
            <person name="Giersch R.M."/>
            <person name="Beal B.F."/>
            <person name="Arriagada G."/>
            <person name="Davis B.W."/>
            <person name="Ostrander E.A."/>
            <person name="Goff S.P."/>
            <person name="Metzger M.J."/>
        </authorList>
    </citation>
    <scope>NUCLEOTIDE SEQUENCE</scope>
    <source>
        <strain evidence="4">MELC-2E11</strain>
        <tissue evidence="4">Siphon/mantle</tissue>
    </source>
</reference>
<dbReference type="EMBL" id="CP111012">
    <property type="protein sequence ID" value="WAQ95040.1"/>
    <property type="molecule type" value="Genomic_DNA"/>
</dbReference>
<dbReference type="Pfam" id="PF13650">
    <property type="entry name" value="Asp_protease_2"/>
    <property type="match status" value="1"/>
</dbReference>
<keyword evidence="5" id="KW-1185">Reference proteome</keyword>
<evidence type="ECO:0000256" key="1">
    <source>
        <dbReference type="ARBA" id="ARBA00022801"/>
    </source>
</evidence>
<dbReference type="InterPro" id="IPR021109">
    <property type="entry name" value="Peptidase_aspartic_dom_sf"/>
</dbReference>
<dbReference type="SUPFAM" id="SSF50630">
    <property type="entry name" value="Acid proteases"/>
    <property type="match status" value="1"/>
</dbReference>
<evidence type="ECO:0000313" key="4">
    <source>
        <dbReference type="EMBL" id="WAQ95040.1"/>
    </source>
</evidence>
<dbReference type="InterPro" id="IPR001995">
    <property type="entry name" value="Peptidase_A2_cat"/>
</dbReference>
<dbReference type="InterPro" id="IPR005162">
    <property type="entry name" value="Retrotrans_gag_dom"/>
</dbReference>
<evidence type="ECO:0000256" key="2">
    <source>
        <dbReference type="SAM" id="MobiDB-lite"/>
    </source>
</evidence>
<keyword evidence="1" id="KW-0378">Hydrolase</keyword>
<dbReference type="Pfam" id="PF03732">
    <property type="entry name" value="Retrotrans_gag"/>
    <property type="match status" value="1"/>
</dbReference>
<dbReference type="PROSITE" id="PS50175">
    <property type="entry name" value="ASP_PROT_RETROV"/>
    <property type="match status" value="1"/>
</dbReference>
<sequence length="984" mass="111041">MPFRFLKRSFAAFSVLLLILLILLAKSMVREFPFLGKLFSIMFISACPPTESLRFHELIILSFSNSVSLSEQQPPDAATGTAHEDSLNLSDISDSAVEETLVFEVIREEETEMAAITLQKFSGNPGDRAEDWLVWYTDYSNALGWTEEKMKLSLPFFLDGHARIFYQSLAQDNKRFDKFIDLFKARFNGNDGLSVGMNVLSLKQGPDEAVASYFSRVLQLTPNGSCPDDFLFAATMAGLLPHIKAQVMVQPNGLASVRGNTNRHKIDKQRNKQPSTKCAKNSSVDSTYVNASSESEEVNVATSLIRNTVNIDIFGKTVSALVDSGASISCIHAATFKKLSDRQVTIQNSHLKSIVGVGGERHSVLGEVCLTLKIGGLQIDQKFIVLENLHHSLILGLDFMTKNHVRIDFHQKLMSVGEDFVFVGISCDSLFGYARPTSKVIIEANSEVIVEVKVSKNHKNDTVLLEPSENLSAKFLAGARSLVTTKNHRAKMRLMNPTNKNITLHPFDIVGVVSLVESNETHMLNELESSDNVANVETEDNMSNKFENNEIQFDISNANLSEQQKLKLRKFLQQNTDVFSTSLASIGKTDIFTHKIETLPDLECSLLDKTMISERTSNNEMFESCAGSNVDQQTNSFVENCQRKSEYFETTLEYQDIPLVGVLTSESMYDQQRKCQFCMDFINALENDIFPEDETRRKSVVAQIENMFFMRDGLSPYQMVFGQTMNLPIDTSLIPKATLGQSVQQYFNDLLRQLKVYSEIATQNLQKQADKAKTRHDKNAKEPMFQVGDKILLKQDMIPTGQCPKLTYKRDGPYQIIELGPHFTYKLKHIETNKVLKSFMNAIRLTPYIERQTIADQNPNRDAPADRPNIIDGPDHGDNPDPVVPMQEPPQQVLPNNPQTDKTTQKTDTAVQNSSQIGRNFSNARIIRTSHKGGVWRYRIEYSDNVKEWKYEQDLPQDFLTAFLKTHHKNGKLRKKKCFIKVSV</sequence>
<organism evidence="4 5">
    <name type="scientific">Mya arenaria</name>
    <name type="common">Soft-shell clam</name>
    <dbReference type="NCBI Taxonomy" id="6604"/>
    <lineage>
        <taxon>Eukaryota</taxon>
        <taxon>Metazoa</taxon>
        <taxon>Spiralia</taxon>
        <taxon>Lophotrochozoa</taxon>
        <taxon>Mollusca</taxon>
        <taxon>Bivalvia</taxon>
        <taxon>Autobranchia</taxon>
        <taxon>Heteroconchia</taxon>
        <taxon>Euheterodonta</taxon>
        <taxon>Imparidentia</taxon>
        <taxon>Neoheterodontei</taxon>
        <taxon>Myida</taxon>
        <taxon>Myoidea</taxon>
        <taxon>Myidae</taxon>
        <taxon>Mya</taxon>
    </lineage>
</organism>
<gene>
    <name evidence="4" type="ORF">MAR_007511</name>
</gene>
<dbReference type="Proteomes" id="UP001164746">
    <property type="component" value="Chromosome 1"/>
</dbReference>
<evidence type="ECO:0000259" key="3">
    <source>
        <dbReference type="PROSITE" id="PS50175"/>
    </source>
</evidence>
<dbReference type="PROSITE" id="PS00141">
    <property type="entry name" value="ASP_PROTEASE"/>
    <property type="match status" value="1"/>
</dbReference>
<evidence type="ECO:0000313" key="5">
    <source>
        <dbReference type="Proteomes" id="UP001164746"/>
    </source>
</evidence>
<dbReference type="CDD" id="cd00303">
    <property type="entry name" value="retropepsin_like"/>
    <property type="match status" value="1"/>
</dbReference>
<feature type="region of interest" description="Disordered" evidence="2">
    <location>
        <begin position="853"/>
        <end position="917"/>
    </location>
</feature>
<proteinExistence type="predicted"/>
<protein>
    <recommendedName>
        <fullName evidence="3">Peptidase A2 domain-containing protein</fullName>
    </recommendedName>
</protein>
<dbReference type="InterPro" id="IPR001969">
    <property type="entry name" value="Aspartic_peptidase_AS"/>
</dbReference>
<name>A0ABY7DE96_MYAAR</name>
<feature type="domain" description="Peptidase A2" evidence="3">
    <location>
        <begin position="318"/>
        <end position="359"/>
    </location>
</feature>